<dbReference type="RefSeq" id="WP_006841726.1">
    <property type="nucleotide sequence ID" value="NZ_CALESN010000128.1"/>
</dbReference>
<dbReference type="PROSITE" id="PS51257">
    <property type="entry name" value="PROKAR_LIPOPROTEIN"/>
    <property type="match status" value="1"/>
</dbReference>
<dbReference type="AlphaFoldDB" id="A0A212JTA6"/>
<dbReference type="GeneID" id="78081038"/>
<proteinExistence type="predicted"/>
<dbReference type="Gene3D" id="2.60.40.1820">
    <property type="match status" value="1"/>
</dbReference>
<accession>A0A212JTA6</accession>
<dbReference type="Pfam" id="PF03168">
    <property type="entry name" value="LEA_2"/>
    <property type="match status" value="1"/>
</dbReference>
<sequence>MKKKILSLLIIMAIFISCDSVQKSLSGTYNMINCEYNYKSISGLTVSGINLSNGLSVTSIPKVTSILSGNASSIPLNFTLNLDVKNPNTSAAMMNGLQYIISVDDIQLTTGSLNQALSVEAGQTKTLPIAIGVDLATLMKNNSKDAVVNIAKNFIGIGNKESKVFVQLKPTFLIGNVPITSPSYIPLVFNFGGN</sequence>
<evidence type="ECO:0000256" key="1">
    <source>
        <dbReference type="SAM" id="SignalP"/>
    </source>
</evidence>
<dbReference type="SUPFAM" id="SSF117070">
    <property type="entry name" value="LEA14-like"/>
    <property type="match status" value="1"/>
</dbReference>
<protein>
    <recommendedName>
        <fullName evidence="2">Late embryogenesis abundant protein LEA-2 subgroup domain-containing protein</fullName>
    </recommendedName>
</protein>
<name>A0A212JTA6_9BACT</name>
<feature type="domain" description="Late embryogenesis abundant protein LEA-2 subgroup" evidence="2">
    <location>
        <begin position="82"/>
        <end position="145"/>
    </location>
</feature>
<organism evidence="3">
    <name type="scientific">uncultured Dysgonomonas sp</name>
    <dbReference type="NCBI Taxonomy" id="206096"/>
    <lineage>
        <taxon>Bacteria</taxon>
        <taxon>Pseudomonadati</taxon>
        <taxon>Bacteroidota</taxon>
        <taxon>Bacteroidia</taxon>
        <taxon>Bacteroidales</taxon>
        <taxon>Dysgonomonadaceae</taxon>
        <taxon>Dysgonomonas</taxon>
        <taxon>environmental samples</taxon>
    </lineage>
</organism>
<reference evidence="3" key="1">
    <citation type="submission" date="2016-04" db="EMBL/GenBank/DDBJ databases">
        <authorList>
            <person name="Evans L.H."/>
            <person name="Alamgir A."/>
            <person name="Owens N."/>
            <person name="Weber N.D."/>
            <person name="Virtaneva K."/>
            <person name="Barbian K."/>
            <person name="Babar A."/>
            <person name="Rosenke K."/>
        </authorList>
    </citation>
    <scope>NUCLEOTIDE SEQUENCE</scope>
    <source>
        <strain evidence="3">86-2</strain>
    </source>
</reference>
<evidence type="ECO:0000259" key="2">
    <source>
        <dbReference type="Pfam" id="PF03168"/>
    </source>
</evidence>
<dbReference type="EMBL" id="FLUL01000001">
    <property type="protein sequence ID" value="SBW02588.1"/>
    <property type="molecule type" value="Genomic_DNA"/>
</dbReference>
<evidence type="ECO:0000313" key="3">
    <source>
        <dbReference type="EMBL" id="SBW02588.1"/>
    </source>
</evidence>
<gene>
    <name evidence="3" type="ORF">KL86DYS2_12284</name>
</gene>
<feature type="signal peptide" evidence="1">
    <location>
        <begin position="1"/>
        <end position="23"/>
    </location>
</feature>
<feature type="chain" id="PRO_5011113560" description="Late embryogenesis abundant protein LEA-2 subgroup domain-containing protein" evidence="1">
    <location>
        <begin position="24"/>
        <end position="194"/>
    </location>
</feature>
<keyword evidence="1" id="KW-0732">Signal</keyword>
<dbReference type="InterPro" id="IPR004864">
    <property type="entry name" value="LEA_2"/>
</dbReference>